<sequence length="139" mass="14712">MEHNGRRTFLGVCLGGLAAAVAAVTVWPVYRYLAPRSTRATAARVDIPEKEIPEGEAKFFEFNGASAVLVRKRGGGLIALSAVCTHLGCIVQWEKDKQDFLCPCHGGHYTPDGVVTAGPPPKPLAKLPFSVANGVITVG</sequence>
<evidence type="ECO:0000256" key="5">
    <source>
        <dbReference type="ARBA" id="ARBA00023157"/>
    </source>
</evidence>
<dbReference type="InterPro" id="IPR036922">
    <property type="entry name" value="Rieske_2Fe-2S_sf"/>
</dbReference>
<evidence type="ECO:0000256" key="2">
    <source>
        <dbReference type="ARBA" id="ARBA00022723"/>
    </source>
</evidence>
<evidence type="ECO:0000256" key="6">
    <source>
        <dbReference type="ARBA" id="ARBA00034078"/>
    </source>
</evidence>
<dbReference type="PROSITE" id="PS51318">
    <property type="entry name" value="TAT"/>
    <property type="match status" value="1"/>
</dbReference>
<keyword evidence="4" id="KW-0411">Iron-sulfur</keyword>
<proteinExistence type="predicted"/>
<dbReference type="PANTHER" id="PTHR10134">
    <property type="entry name" value="CYTOCHROME B-C1 COMPLEX SUBUNIT RIESKE, MITOCHONDRIAL"/>
    <property type="match status" value="1"/>
</dbReference>
<name>A0A7J4ZNJ1_9BACT</name>
<organism evidence="8 9">
    <name type="scientific">Oryzomonas japonica</name>
    <dbReference type="NCBI Taxonomy" id="2603858"/>
    <lineage>
        <taxon>Bacteria</taxon>
        <taxon>Pseudomonadati</taxon>
        <taxon>Thermodesulfobacteriota</taxon>
        <taxon>Desulfuromonadia</taxon>
        <taxon>Geobacterales</taxon>
        <taxon>Geobacteraceae</taxon>
        <taxon>Oryzomonas</taxon>
    </lineage>
</organism>
<dbReference type="Gene3D" id="2.102.10.10">
    <property type="entry name" value="Rieske [2Fe-2S] iron-sulphur domain"/>
    <property type="match status" value="1"/>
</dbReference>
<dbReference type="AlphaFoldDB" id="A0A7J4ZNJ1"/>
<dbReference type="SUPFAM" id="SSF50022">
    <property type="entry name" value="ISP domain"/>
    <property type="match status" value="1"/>
</dbReference>
<dbReference type="InterPro" id="IPR005805">
    <property type="entry name" value="Rieske_Fe-S_prot_C"/>
</dbReference>
<dbReference type="GO" id="GO:0016020">
    <property type="term" value="C:membrane"/>
    <property type="evidence" value="ECO:0007669"/>
    <property type="project" value="InterPro"/>
</dbReference>
<dbReference type="InterPro" id="IPR006311">
    <property type="entry name" value="TAT_signal"/>
</dbReference>
<evidence type="ECO:0000256" key="3">
    <source>
        <dbReference type="ARBA" id="ARBA00023004"/>
    </source>
</evidence>
<evidence type="ECO:0000256" key="4">
    <source>
        <dbReference type="ARBA" id="ARBA00023014"/>
    </source>
</evidence>
<evidence type="ECO:0000313" key="9">
    <source>
        <dbReference type="Proteomes" id="UP000420562"/>
    </source>
</evidence>
<keyword evidence="1" id="KW-0001">2Fe-2S</keyword>
<dbReference type="PRINTS" id="PR00162">
    <property type="entry name" value="RIESKE"/>
</dbReference>
<evidence type="ECO:0000313" key="8">
    <source>
        <dbReference type="EMBL" id="KAB0664296.1"/>
    </source>
</evidence>
<evidence type="ECO:0000259" key="7">
    <source>
        <dbReference type="PROSITE" id="PS51296"/>
    </source>
</evidence>
<dbReference type="GO" id="GO:0046872">
    <property type="term" value="F:metal ion binding"/>
    <property type="evidence" value="ECO:0007669"/>
    <property type="project" value="UniProtKB-KW"/>
</dbReference>
<reference evidence="8 9" key="1">
    <citation type="submission" date="2019-09" db="EMBL/GenBank/DDBJ databases">
        <title>Geobacter sp. Red96, a novel strain isolated from paddy soil.</title>
        <authorList>
            <person name="Xu Z."/>
            <person name="Masuda Y."/>
            <person name="Itoh H."/>
            <person name="Senoo K."/>
        </authorList>
    </citation>
    <scope>NUCLEOTIDE SEQUENCE [LARGE SCALE GENOMIC DNA]</scope>
    <source>
        <strain evidence="8 9">Red96</strain>
    </source>
</reference>
<comment type="caution">
    <text evidence="8">The sequence shown here is derived from an EMBL/GenBank/DDBJ whole genome shotgun (WGS) entry which is preliminary data.</text>
</comment>
<dbReference type="PROSITE" id="PS51296">
    <property type="entry name" value="RIESKE"/>
    <property type="match status" value="1"/>
</dbReference>
<keyword evidence="9" id="KW-1185">Reference proteome</keyword>
<dbReference type="Proteomes" id="UP000420562">
    <property type="component" value="Unassembled WGS sequence"/>
</dbReference>
<comment type="cofactor">
    <cofactor evidence="6">
        <name>[2Fe-2S] cluster</name>
        <dbReference type="ChEBI" id="CHEBI:190135"/>
    </cofactor>
</comment>
<dbReference type="RefSeq" id="WP_151129204.1">
    <property type="nucleotide sequence ID" value="NZ_VZQZ01000009.1"/>
</dbReference>
<keyword evidence="2" id="KW-0479">Metal-binding</keyword>
<dbReference type="InterPro" id="IPR014349">
    <property type="entry name" value="Rieske_Fe-S_prot"/>
</dbReference>
<evidence type="ECO:0000256" key="1">
    <source>
        <dbReference type="ARBA" id="ARBA00022714"/>
    </source>
</evidence>
<dbReference type="EMBL" id="VZQZ01000009">
    <property type="protein sequence ID" value="KAB0664296.1"/>
    <property type="molecule type" value="Genomic_DNA"/>
</dbReference>
<keyword evidence="5" id="KW-1015">Disulfide bond</keyword>
<protein>
    <submittedName>
        <fullName evidence="8">Rieske 2Fe-2S domain-containing protein</fullName>
    </submittedName>
</protein>
<dbReference type="GO" id="GO:0051537">
    <property type="term" value="F:2 iron, 2 sulfur cluster binding"/>
    <property type="evidence" value="ECO:0007669"/>
    <property type="project" value="UniProtKB-KW"/>
</dbReference>
<feature type="domain" description="Rieske" evidence="7">
    <location>
        <begin position="44"/>
        <end position="138"/>
    </location>
</feature>
<dbReference type="Pfam" id="PF00355">
    <property type="entry name" value="Rieske"/>
    <property type="match status" value="1"/>
</dbReference>
<dbReference type="InterPro" id="IPR017941">
    <property type="entry name" value="Rieske_2Fe-2S"/>
</dbReference>
<gene>
    <name evidence="8" type="ORF">F6V25_14105</name>
</gene>
<keyword evidence="3" id="KW-0408">Iron</keyword>
<accession>A0A7J4ZNJ1</accession>